<accession>A0A5B7FFK3</accession>
<keyword evidence="2" id="KW-1185">Reference proteome</keyword>
<reference evidence="1 2" key="1">
    <citation type="submission" date="2019-05" db="EMBL/GenBank/DDBJ databases">
        <title>Another draft genome of Portunus trituberculatus and its Hox gene families provides insights of decapod evolution.</title>
        <authorList>
            <person name="Jeong J.-H."/>
            <person name="Song I."/>
            <person name="Kim S."/>
            <person name="Choi T."/>
            <person name="Kim D."/>
            <person name="Ryu S."/>
            <person name="Kim W."/>
        </authorList>
    </citation>
    <scope>NUCLEOTIDE SEQUENCE [LARGE SCALE GENOMIC DNA]</scope>
    <source>
        <tissue evidence="1">Muscle</tissue>
    </source>
</reference>
<evidence type="ECO:0000313" key="2">
    <source>
        <dbReference type="Proteomes" id="UP000324222"/>
    </source>
</evidence>
<dbReference type="Proteomes" id="UP000324222">
    <property type="component" value="Unassembled WGS sequence"/>
</dbReference>
<proteinExistence type="predicted"/>
<dbReference type="EMBL" id="VSRR010005983">
    <property type="protein sequence ID" value="MPC43768.1"/>
    <property type="molecule type" value="Genomic_DNA"/>
</dbReference>
<comment type="caution">
    <text evidence="1">The sequence shown here is derived from an EMBL/GenBank/DDBJ whole genome shotgun (WGS) entry which is preliminary data.</text>
</comment>
<dbReference type="AlphaFoldDB" id="A0A5B7FFK3"/>
<sequence>MHLNAGVMQAVTSRPYALQSYSDNGYPERERNTPACENKLVKTLVPLMNAPAQNDALSAGVSHIRLSPSHSGPRTLPLIATLTTPIPGQLAHREANDVKSFDSSALCGRGRRRLGTIPVPDAGL</sequence>
<protein>
    <submittedName>
        <fullName evidence="1">Uncharacterized protein</fullName>
    </submittedName>
</protein>
<gene>
    <name evidence="1" type="ORF">E2C01_037420</name>
</gene>
<evidence type="ECO:0000313" key="1">
    <source>
        <dbReference type="EMBL" id="MPC43768.1"/>
    </source>
</evidence>
<name>A0A5B7FFK3_PORTR</name>
<organism evidence="1 2">
    <name type="scientific">Portunus trituberculatus</name>
    <name type="common">Swimming crab</name>
    <name type="synonym">Neptunus trituberculatus</name>
    <dbReference type="NCBI Taxonomy" id="210409"/>
    <lineage>
        <taxon>Eukaryota</taxon>
        <taxon>Metazoa</taxon>
        <taxon>Ecdysozoa</taxon>
        <taxon>Arthropoda</taxon>
        <taxon>Crustacea</taxon>
        <taxon>Multicrustacea</taxon>
        <taxon>Malacostraca</taxon>
        <taxon>Eumalacostraca</taxon>
        <taxon>Eucarida</taxon>
        <taxon>Decapoda</taxon>
        <taxon>Pleocyemata</taxon>
        <taxon>Brachyura</taxon>
        <taxon>Eubrachyura</taxon>
        <taxon>Portunoidea</taxon>
        <taxon>Portunidae</taxon>
        <taxon>Portuninae</taxon>
        <taxon>Portunus</taxon>
    </lineage>
</organism>